<dbReference type="GO" id="GO:0050661">
    <property type="term" value="F:NADP binding"/>
    <property type="evidence" value="ECO:0007669"/>
    <property type="project" value="InterPro"/>
</dbReference>
<dbReference type="STRING" id="1220924.W2RVR1"/>
<feature type="region of interest" description="Disordered" evidence="8">
    <location>
        <begin position="45"/>
        <end position="79"/>
    </location>
</feature>
<evidence type="ECO:0000256" key="1">
    <source>
        <dbReference type="ARBA" id="ARBA00004903"/>
    </source>
</evidence>
<dbReference type="Pfam" id="PF00186">
    <property type="entry name" value="DHFR_1"/>
    <property type="match status" value="1"/>
</dbReference>
<evidence type="ECO:0000256" key="6">
    <source>
        <dbReference type="ARBA" id="ARBA00023002"/>
    </source>
</evidence>
<dbReference type="UniPathway" id="UPA00077">
    <property type="reaction ID" value="UER00158"/>
</dbReference>
<evidence type="ECO:0000256" key="2">
    <source>
        <dbReference type="ARBA" id="ARBA00012856"/>
    </source>
</evidence>
<dbReference type="Proteomes" id="UP000030752">
    <property type="component" value="Unassembled WGS sequence"/>
</dbReference>
<evidence type="ECO:0000313" key="10">
    <source>
        <dbReference type="EMBL" id="ETN39853.1"/>
    </source>
</evidence>
<evidence type="ECO:0000256" key="4">
    <source>
        <dbReference type="ARBA" id="ARBA00022563"/>
    </source>
</evidence>
<dbReference type="CDD" id="cd00209">
    <property type="entry name" value="DHFR"/>
    <property type="match status" value="1"/>
</dbReference>
<dbReference type="InterPro" id="IPR001796">
    <property type="entry name" value="DHFR_dom"/>
</dbReference>
<keyword evidence="5" id="KW-0521">NADP</keyword>
<dbReference type="InterPro" id="IPR012259">
    <property type="entry name" value="DHFR"/>
</dbReference>
<dbReference type="OrthoDB" id="414698at2759"/>
<dbReference type="InterPro" id="IPR024072">
    <property type="entry name" value="DHFR-like_dom_sf"/>
</dbReference>
<reference evidence="10 11" key="1">
    <citation type="submission" date="2013-03" db="EMBL/GenBank/DDBJ databases">
        <title>The Genome Sequence of Phialophora europaea CBS 101466.</title>
        <authorList>
            <consortium name="The Broad Institute Genomics Platform"/>
            <person name="Cuomo C."/>
            <person name="de Hoog S."/>
            <person name="Gorbushina A."/>
            <person name="Walker B."/>
            <person name="Young S.K."/>
            <person name="Zeng Q."/>
            <person name="Gargeya S."/>
            <person name="Fitzgerald M."/>
            <person name="Haas B."/>
            <person name="Abouelleil A."/>
            <person name="Allen A.W."/>
            <person name="Alvarado L."/>
            <person name="Arachchi H.M."/>
            <person name="Berlin A.M."/>
            <person name="Chapman S.B."/>
            <person name="Gainer-Dewar J."/>
            <person name="Goldberg J."/>
            <person name="Griggs A."/>
            <person name="Gujja S."/>
            <person name="Hansen M."/>
            <person name="Howarth C."/>
            <person name="Imamovic A."/>
            <person name="Ireland A."/>
            <person name="Larimer J."/>
            <person name="McCowan C."/>
            <person name="Murphy C."/>
            <person name="Pearson M."/>
            <person name="Poon T.W."/>
            <person name="Priest M."/>
            <person name="Roberts A."/>
            <person name="Saif S."/>
            <person name="Shea T."/>
            <person name="Sisk P."/>
            <person name="Sykes S."/>
            <person name="Wortman J."/>
            <person name="Nusbaum C."/>
            <person name="Birren B."/>
        </authorList>
    </citation>
    <scope>NUCLEOTIDE SEQUENCE [LARGE SCALE GENOMIC DNA]</scope>
    <source>
        <strain evidence="10 11">CBS 101466</strain>
    </source>
</reference>
<proteinExistence type="inferred from homology"/>
<accession>W2RVR1</accession>
<dbReference type="Gene3D" id="3.40.430.10">
    <property type="entry name" value="Dihydrofolate Reductase, subunit A"/>
    <property type="match status" value="1"/>
</dbReference>
<dbReference type="GO" id="GO:0046452">
    <property type="term" value="P:dihydrofolate metabolic process"/>
    <property type="evidence" value="ECO:0007669"/>
    <property type="project" value="TreeGrafter"/>
</dbReference>
<dbReference type="VEuPathDB" id="FungiDB:HMPREF1541_06079"/>
<evidence type="ECO:0000256" key="5">
    <source>
        <dbReference type="ARBA" id="ARBA00022857"/>
    </source>
</evidence>
<dbReference type="RefSeq" id="XP_008718638.1">
    <property type="nucleotide sequence ID" value="XM_008720416.1"/>
</dbReference>
<dbReference type="PROSITE" id="PS00075">
    <property type="entry name" value="DHFR_1"/>
    <property type="match status" value="1"/>
</dbReference>
<dbReference type="InParanoid" id="W2RVR1"/>
<evidence type="ECO:0000259" key="9">
    <source>
        <dbReference type="PROSITE" id="PS51330"/>
    </source>
</evidence>
<dbReference type="SUPFAM" id="SSF53597">
    <property type="entry name" value="Dihydrofolate reductase-like"/>
    <property type="match status" value="1"/>
</dbReference>
<dbReference type="GO" id="GO:0005739">
    <property type="term" value="C:mitochondrion"/>
    <property type="evidence" value="ECO:0007669"/>
    <property type="project" value="TreeGrafter"/>
</dbReference>
<dbReference type="GeneID" id="19973418"/>
<dbReference type="GO" id="GO:0004146">
    <property type="term" value="F:dihydrofolate reductase activity"/>
    <property type="evidence" value="ECO:0007669"/>
    <property type="project" value="UniProtKB-EC"/>
</dbReference>
<dbReference type="GO" id="GO:0006730">
    <property type="term" value="P:one-carbon metabolic process"/>
    <property type="evidence" value="ECO:0007669"/>
    <property type="project" value="UniProtKB-KW"/>
</dbReference>
<dbReference type="InterPro" id="IPR017925">
    <property type="entry name" value="DHFR_CS"/>
</dbReference>
<feature type="domain" description="DHFR" evidence="9">
    <location>
        <begin position="7"/>
        <end position="327"/>
    </location>
</feature>
<comment type="pathway">
    <text evidence="1">Cofactor biosynthesis; tetrahydrofolate biosynthesis; 5,6,7,8-tetrahydrofolate from 7,8-dihydrofolate: step 1/1.</text>
</comment>
<name>W2RVR1_CYPE1</name>
<keyword evidence="6" id="KW-0560">Oxidoreductase</keyword>
<dbReference type="PROSITE" id="PS51330">
    <property type="entry name" value="DHFR_2"/>
    <property type="match status" value="1"/>
</dbReference>
<organism evidence="10 11">
    <name type="scientific">Cyphellophora europaea (strain CBS 101466)</name>
    <name type="common">Phialophora europaea</name>
    <dbReference type="NCBI Taxonomy" id="1220924"/>
    <lineage>
        <taxon>Eukaryota</taxon>
        <taxon>Fungi</taxon>
        <taxon>Dikarya</taxon>
        <taxon>Ascomycota</taxon>
        <taxon>Pezizomycotina</taxon>
        <taxon>Eurotiomycetes</taxon>
        <taxon>Chaetothyriomycetidae</taxon>
        <taxon>Chaetothyriales</taxon>
        <taxon>Cyphellophoraceae</taxon>
        <taxon>Cyphellophora</taxon>
    </lineage>
</organism>
<dbReference type="GO" id="GO:0046655">
    <property type="term" value="P:folic acid metabolic process"/>
    <property type="evidence" value="ECO:0007669"/>
    <property type="project" value="TreeGrafter"/>
</dbReference>
<gene>
    <name evidence="10" type="ORF">HMPREF1541_06079</name>
</gene>
<evidence type="ECO:0000313" key="11">
    <source>
        <dbReference type="Proteomes" id="UP000030752"/>
    </source>
</evidence>
<evidence type="ECO:0000256" key="8">
    <source>
        <dbReference type="SAM" id="MobiDB-lite"/>
    </source>
</evidence>
<keyword evidence="4" id="KW-0554">One-carbon metabolism</keyword>
<feature type="compositionally biased region" description="Low complexity" evidence="8">
    <location>
        <begin position="142"/>
        <end position="152"/>
    </location>
</feature>
<keyword evidence="11" id="KW-1185">Reference proteome</keyword>
<dbReference type="eggNOG" id="KOG1324">
    <property type="taxonomic scope" value="Eukaryota"/>
</dbReference>
<dbReference type="PRINTS" id="PR00070">
    <property type="entry name" value="DHFR"/>
</dbReference>
<comment type="similarity">
    <text evidence="7">Belongs to the dihydrofolate reductase family.</text>
</comment>
<protein>
    <recommendedName>
        <fullName evidence="3">Dihydrofolate reductase</fullName>
        <ecNumber evidence="2">1.5.1.3</ecNumber>
    </recommendedName>
</protein>
<dbReference type="PANTHER" id="PTHR48069:SF3">
    <property type="entry name" value="DIHYDROFOLATE REDUCTASE"/>
    <property type="match status" value="1"/>
</dbReference>
<evidence type="ECO:0000256" key="3">
    <source>
        <dbReference type="ARBA" id="ARBA00018886"/>
    </source>
</evidence>
<dbReference type="EC" id="1.5.1.3" evidence="2"/>
<dbReference type="HOGENOM" id="CLU_043966_2_0_1"/>
<dbReference type="GO" id="GO:0046654">
    <property type="term" value="P:tetrahydrofolate biosynthetic process"/>
    <property type="evidence" value="ECO:0007669"/>
    <property type="project" value="UniProtKB-UniPathway"/>
</dbReference>
<dbReference type="EMBL" id="KB822721">
    <property type="protein sequence ID" value="ETN39853.1"/>
    <property type="molecule type" value="Genomic_DNA"/>
</dbReference>
<evidence type="ECO:0000256" key="7">
    <source>
        <dbReference type="RuleBase" id="RU004474"/>
    </source>
</evidence>
<dbReference type="AlphaFoldDB" id="W2RVR1"/>
<dbReference type="PANTHER" id="PTHR48069">
    <property type="entry name" value="DIHYDROFOLATE REDUCTASE"/>
    <property type="match status" value="1"/>
</dbReference>
<feature type="region of interest" description="Disordered" evidence="8">
    <location>
        <begin position="131"/>
        <end position="165"/>
    </location>
</feature>
<sequence>MAPPPRPLYLIVATTISPPLGIGARGTLPWPSLRADMNFFQRVTRDTRPTHPVPTPVSKPQHRHPSSSFSEPNAPATPTTTTINAVIMGRKTYASIPPAYRPLSNRLNVILTRREPHDVATSISEELQAATDGAPVAVQACSSDSSGSSRNGSGSGSGSVLLRSLADSKPPPPVIVASDLARVLRELWSASGSAYADGSGAGAGALLRQAGWEVGNVFVIGGAELYREALQVRRTWEAEPRLRLRVLQTEVRRVDGAEVEGLDTFFPGELGGEGGGGVVKVEGEELGAWLNVGEGGKEIKLPQGDGKWASARDEKGEFEVRVSGWEM</sequence>